<evidence type="ECO:0000256" key="1">
    <source>
        <dbReference type="ARBA" id="ARBA00004141"/>
    </source>
</evidence>
<sequence>MNILDTSIAVFGWFTVVLTVGLSFPQLIKLLKERKTQKVNFYSFWILHIGILTWTIFGVLSDSTNPFKLQNVVIADGVSLFVNGIMTYLLYHFYDFNLTKPSKLPVVLQSVQARKLLAFAGVLLTWVIGIIFISLYFSNSAFRISSNAATIFAIIAPSLTTFAFAPQLYTSIKNKNWKGISPMMFIIFELNNFCWIVFWILSISKYGANLDLIGGLIWQIVSFILYGYQLSMVIRFNYFKANNFA</sequence>
<keyword evidence="4 5" id="KW-0472">Membrane</keyword>
<feature type="transmembrane region" description="Helical" evidence="5">
    <location>
        <begin position="115"/>
        <end position="137"/>
    </location>
</feature>
<evidence type="ECO:0000313" key="6">
    <source>
        <dbReference type="EMBL" id="VEU74758.1"/>
    </source>
</evidence>
<feature type="transmembrane region" description="Helical" evidence="5">
    <location>
        <begin position="72"/>
        <end position="94"/>
    </location>
</feature>
<name>A0A449B2D6_9BACT</name>
<dbReference type="InterPro" id="IPR006603">
    <property type="entry name" value="PQ-loop_rpt"/>
</dbReference>
<feature type="transmembrane region" description="Helical" evidence="5">
    <location>
        <begin position="149"/>
        <end position="172"/>
    </location>
</feature>
<keyword evidence="2 5" id="KW-0812">Transmembrane</keyword>
<keyword evidence="7" id="KW-1185">Reference proteome</keyword>
<evidence type="ECO:0000256" key="5">
    <source>
        <dbReference type="SAM" id="Phobius"/>
    </source>
</evidence>
<evidence type="ECO:0000313" key="7">
    <source>
        <dbReference type="Proteomes" id="UP000290985"/>
    </source>
</evidence>
<gene>
    <name evidence="6" type="ORF">NCTC10181_00619</name>
</gene>
<proteinExistence type="predicted"/>
<reference evidence="6 7" key="1">
    <citation type="submission" date="2019-01" db="EMBL/GenBank/DDBJ databases">
        <authorList>
            <consortium name="Pathogen Informatics"/>
        </authorList>
    </citation>
    <scope>NUCLEOTIDE SEQUENCE [LARGE SCALE GENOMIC DNA]</scope>
    <source>
        <strain evidence="6 7">NCTC10181</strain>
    </source>
</reference>
<feature type="transmembrane region" description="Helical" evidence="5">
    <location>
        <begin position="184"/>
        <end position="204"/>
    </location>
</feature>
<dbReference type="AlphaFoldDB" id="A0A449B2D6"/>
<feature type="transmembrane region" description="Helical" evidence="5">
    <location>
        <begin position="216"/>
        <end position="238"/>
    </location>
</feature>
<protein>
    <recommendedName>
        <fullName evidence="8">PQ loop repeat-containing protein</fullName>
    </recommendedName>
</protein>
<accession>A0A449B2D6</accession>
<dbReference type="Proteomes" id="UP000290985">
    <property type="component" value="Chromosome"/>
</dbReference>
<dbReference type="OrthoDB" id="398361at2"/>
<dbReference type="EMBL" id="LR215036">
    <property type="protein sequence ID" value="VEU74758.1"/>
    <property type="molecule type" value="Genomic_DNA"/>
</dbReference>
<feature type="transmembrane region" description="Helical" evidence="5">
    <location>
        <begin position="6"/>
        <end position="27"/>
    </location>
</feature>
<dbReference type="RefSeq" id="WP_129725562.1">
    <property type="nucleotide sequence ID" value="NZ_LR215036.1"/>
</dbReference>
<keyword evidence="3 5" id="KW-1133">Transmembrane helix</keyword>
<dbReference type="KEGG" id="mcit:NCTC10181_00619"/>
<evidence type="ECO:0000256" key="3">
    <source>
        <dbReference type="ARBA" id="ARBA00022989"/>
    </source>
</evidence>
<dbReference type="Pfam" id="PF04193">
    <property type="entry name" value="PQ-loop"/>
    <property type="match status" value="2"/>
</dbReference>
<feature type="transmembrane region" description="Helical" evidence="5">
    <location>
        <begin position="39"/>
        <end position="60"/>
    </location>
</feature>
<dbReference type="Gene3D" id="1.20.1280.290">
    <property type="match status" value="2"/>
</dbReference>
<dbReference type="GO" id="GO:0016020">
    <property type="term" value="C:membrane"/>
    <property type="evidence" value="ECO:0007669"/>
    <property type="project" value="UniProtKB-SubCell"/>
</dbReference>
<evidence type="ECO:0000256" key="2">
    <source>
        <dbReference type="ARBA" id="ARBA00022692"/>
    </source>
</evidence>
<evidence type="ECO:0008006" key="8">
    <source>
        <dbReference type="Google" id="ProtNLM"/>
    </source>
</evidence>
<comment type="subcellular location">
    <subcellularLocation>
        <location evidence="1">Membrane</location>
        <topology evidence="1">Multi-pass membrane protein</topology>
    </subcellularLocation>
</comment>
<evidence type="ECO:0000256" key="4">
    <source>
        <dbReference type="ARBA" id="ARBA00023136"/>
    </source>
</evidence>
<organism evidence="6 7">
    <name type="scientific">Mycoplasmopsis citelli</name>
    <dbReference type="NCBI Taxonomy" id="171281"/>
    <lineage>
        <taxon>Bacteria</taxon>
        <taxon>Bacillati</taxon>
        <taxon>Mycoplasmatota</taxon>
        <taxon>Mycoplasmoidales</taxon>
        <taxon>Metamycoplasmataceae</taxon>
        <taxon>Mycoplasmopsis</taxon>
    </lineage>
</organism>